<feature type="domain" description="Aerobactin siderophore biosynthesis IucA/IucC N-terminal" evidence="3">
    <location>
        <begin position="160"/>
        <end position="400"/>
    </location>
</feature>
<gene>
    <name evidence="5" type="ORF">ICC18_25860</name>
</gene>
<name>A0A926KT56_9BACL</name>
<dbReference type="PANTHER" id="PTHR34384:SF6">
    <property type="entry name" value="STAPHYLOFERRIN B SYNTHASE"/>
    <property type="match status" value="1"/>
</dbReference>
<organism evidence="5 6">
    <name type="scientific">Paenibacillus sedimenti</name>
    <dbReference type="NCBI Taxonomy" id="2770274"/>
    <lineage>
        <taxon>Bacteria</taxon>
        <taxon>Bacillati</taxon>
        <taxon>Bacillota</taxon>
        <taxon>Bacilli</taxon>
        <taxon>Bacillales</taxon>
        <taxon>Paenibacillaceae</taxon>
        <taxon>Paenibacillus</taxon>
    </lineage>
</organism>
<evidence type="ECO:0000256" key="1">
    <source>
        <dbReference type="ARBA" id="ARBA00004924"/>
    </source>
</evidence>
<dbReference type="Gene3D" id="6.10.250.3370">
    <property type="match status" value="1"/>
</dbReference>
<dbReference type="PANTHER" id="PTHR34384">
    <property type="entry name" value="L-2,3-DIAMINOPROPANOATE--CITRATE LIGASE"/>
    <property type="match status" value="1"/>
</dbReference>
<keyword evidence="6" id="KW-1185">Reference proteome</keyword>
<feature type="domain" description="Aerobactin siderophore biosynthesis IucA/IucC-like C-terminal" evidence="4">
    <location>
        <begin position="424"/>
        <end position="584"/>
    </location>
</feature>
<dbReference type="InterPro" id="IPR022770">
    <property type="entry name" value="IucA/IucC-like_C"/>
</dbReference>
<dbReference type="Proteomes" id="UP000650466">
    <property type="component" value="Unassembled WGS sequence"/>
</dbReference>
<dbReference type="EMBL" id="JACVVD010000011">
    <property type="protein sequence ID" value="MBD0383535.1"/>
    <property type="molecule type" value="Genomic_DNA"/>
</dbReference>
<dbReference type="GO" id="GO:0019290">
    <property type="term" value="P:siderophore biosynthetic process"/>
    <property type="evidence" value="ECO:0007669"/>
    <property type="project" value="InterPro"/>
</dbReference>
<comment type="similarity">
    <text evidence="2">Belongs to the IucA/IucC family.</text>
</comment>
<dbReference type="Gene3D" id="1.10.510.40">
    <property type="match status" value="1"/>
</dbReference>
<dbReference type="GO" id="GO:0016881">
    <property type="term" value="F:acid-amino acid ligase activity"/>
    <property type="evidence" value="ECO:0007669"/>
    <property type="project" value="UniProtKB-ARBA"/>
</dbReference>
<evidence type="ECO:0000259" key="4">
    <source>
        <dbReference type="Pfam" id="PF06276"/>
    </source>
</evidence>
<comment type="caution">
    <text evidence="5">The sequence shown here is derived from an EMBL/GenBank/DDBJ whole genome shotgun (WGS) entry which is preliminary data.</text>
</comment>
<dbReference type="InterPro" id="IPR037455">
    <property type="entry name" value="LucA/IucC-like"/>
</dbReference>
<dbReference type="AlphaFoldDB" id="A0A926KT56"/>
<evidence type="ECO:0000313" key="6">
    <source>
        <dbReference type="Proteomes" id="UP000650466"/>
    </source>
</evidence>
<evidence type="ECO:0000313" key="5">
    <source>
        <dbReference type="EMBL" id="MBD0383535.1"/>
    </source>
</evidence>
<proteinExistence type="inferred from homology"/>
<comment type="pathway">
    <text evidence="1">Siderophore biosynthesis.</text>
</comment>
<sequence>METMRSAWLTARRRVIRQLLESMIHEGVIDKAGIETVGSLAVGQTSEWRIPGAKRDGQPVTYRFQARTASGFGRIRITSPITRTEKEANGLLSGQSGQQEALSVAELLSELLSDEQGSGTAERLALFLKELEHTTENDSFHPKRSAAESVLRDGQTLSDGEALTSTGHPYHPSYKSRIGFTLEDHVDYAPEFAPAFPIFWTAVHRAFAEAHTISELHYDALVENIVSSERKQEWEAAIQTSGLSPADYVFIPVHPWQWSNKIRVEAASLIVRNIVVPLGPGTDFFQPLQSIRTLANVTCPRKPNVKLSLQIMNTSALRIIGSHHIRNAAVISEWLHEIWRSDDFLREQCRVIILREIAGAALNYEQLPHPLNTLLGGSMSAVFRESLEPLIDPGDQAVPYTYVTHLTGSGLPAIDSWLKEYGAEAWARRLLEVTLQPLLHLLYAYGIGLESHGQNMVLILRNGWPVRIALRDLPGGVRCLDDSDRFRFAGRPMLPELAVKPGDDRHPILTGNAHDVRDFWMDALMHIQLHEVSLFIEQFGVREEQFWSFAAQEVHAYQKLFPLQRESFELFDLGAPSIMVGQLTARKIWGDGPEREHEVPNPLSRRLKELETTANKEACSTHGALG</sequence>
<evidence type="ECO:0008006" key="7">
    <source>
        <dbReference type="Google" id="ProtNLM"/>
    </source>
</evidence>
<protein>
    <recommendedName>
        <fullName evidence="7">IucA/IucC family siderophore biosynthesis protein</fullName>
    </recommendedName>
</protein>
<dbReference type="Gene3D" id="3.30.310.280">
    <property type="match status" value="1"/>
</dbReference>
<dbReference type="InterPro" id="IPR007310">
    <property type="entry name" value="Aerobactin_biosyn_IucA/IucC_N"/>
</dbReference>
<accession>A0A926KT56</accession>
<dbReference type="RefSeq" id="WP_188177314.1">
    <property type="nucleotide sequence ID" value="NZ_JACVVD010000011.1"/>
</dbReference>
<dbReference type="Pfam" id="PF04183">
    <property type="entry name" value="IucA_IucC"/>
    <property type="match status" value="1"/>
</dbReference>
<evidence type="ECO:0000256" key="2">
    <source>
        <dbReference type="ARBA" id="ARBA00007832"/>
    </source>
</evidence>
<evidence type="ECO:0000259" key="3">
    <source>
        <dbReference type="Pfam" id="PF04183"/>
    </source>
</evidence>
<reference evidence="5" key="1">
    <citation type="submission" date="2020-09" db="EMBL/GenBank/DDBJ databases">
        <title>Draft Genome Sequence of Paenibacillus sp. WST5.</title>
        <authorList>
            <person name="Bao Z."/>
        </authorList>
    </citation>
    <scope>NUCLEOTIDE SEQUENCE</scope>
    <source>
        <strain evidence="5">WST5</strain>
    </source>
</reference>
<dbReference type="Pfam" id="PF06276">
    <property type="entry name" value="FhuF"/>
    <property type="match status" value="1"/>
</dbReference>